<dbReference type="Pfam" id="PF00691">
    <property type="entry name" value="OmpA"/>
    <property type="match status" value="1"/>
</dbReference>
<gene>
    <name evidence="1" type="ORF">SCF082_LOCUS13155</name>
</gene>
<keyword evidence="2" id="KW-1185">Reference proteome</keyword>
<sequence>MAMTCECGCFSFRWLHANQCSLASHHEAHLPRSRAQIDQNDLVSFLASPEGELIGSACDPITLALLASCCTSLHQVICKPDLVKRRAEDWSLNGHCCLLEHLAFNLAMSELCDKPDSNHVRFGYGGGKTPLASAVPFIHTAAAIAKRFPRAKVHVDAHAGVYAPSHRIADKCSQARAQSVRQHLLAQGVGAGQITSTAWGKNVSAHWGEQDDRVARAEVYLCLDEIHVPEKPEYYRNSPSCCQEEPPAFHIYNRDGHFWLLPEEELEFIRERWQ</sequence>
<dbReference type="Proteomes" id="UP001642464">
    <property type="component" value="Unassembled WGS sequence"/>
</dbReference>
<evidence type="ECO:0000313" key="2">
    <source>
        <dbReference type="Proteomes" id="UP001642464"/>
    </source>
</evidence>
<dbReference type="Gene3D" id="3.30.1330.60">
    <property type="entry name" value="OmpA-like domain"/>
    <property type="match status" value="1"/>
</dbReference>
<dbReference type="SUPFAM" id="SSF103088">
    <property type="entry name" value="OmpA-like"/>
    <property type="match status" value="1"/>
</dbReference>
<evidence type="ECO:0000313" key="1">
    <source>
        <dbReference type="EMBL" id="CAK9016379.1"/>
    </source>
</evidence>
<reference evidence="1 2" key="1">
    <citation type="submission" date="2024-02" db="EMBL/GenBank/DDBJ databases">
        <authorList>
            <person name="Chen Y."/>
            <person name="Shah S."/>
            <person name="Dougan E. K."/>
            <person name="Thang M."/>
            <person name="Chan C."/>
        </authorList>
    </citation>
    <scope>NUCLEOTIDE SEQUENCE [LARGE SCALE GENOMIC DNA]</scope>
</reference>
<dbReference type="EMBL" id="CAXAMM010008113">
    <property type="protein sequence ID" value="CAK9016379.1"/>
    <property type="molecule type" value="Genomic_DNA"/>
</dbReference>
<accession>A0ABP0JPJ5</accession>
<dbReference type="InterPro" id="IPR006665">
    <property type="entry name" value="OmpA-like"/>
</dbReference>
<protein>
    <submittedName>
        <fullName evidence="1">Uncharacterized protein</fullName>
    </submittedName>
</protein>
<comment type="caution">
    <text evidence="1">The sequence shown here is derived from an EMBL/GenBank/DDBJ whole genome shotgun (WGS) entry which is preliminary data.</text>
</comment>
<organism evidence="1 2">
    <name type="scientific">Durusdinium trenchii</name>
    <dbReference type="NCBI Taxonomy" id="1381693"/>
    <lineage>
        <taxon>Eukaryota</taxon>
        <taxon>Sar</taxon>
        <taxon>Alveolata</taxon>
        <taxon>Dinophyceae</taxon>
        <taxon>Suessiales</taxon>
        <taxon>Symbiodiniaceae</taxon>
        <taxon>Durusdinium</taxon>
    </lineage>
</organism>
<dbReference type="InterPro" id="IPR036737">
    <property type="entry name" value="OmpA-like_sf"/>
</dbReference>
<name>A0ABP0JPJ5_9DINO</name>
<proteinExistence type="predicted"/>